<evidence type="ECO:0000313" key="2">
    <source>
        <dbReference type="EMBL" id="ELW67703.1"/>
    </source>
</evidence>
<dbReference type="Proteomes" id="UP000011518">
    <property type="component" value="Unassembled WGS sequence"/>
</dbReference>
<reference evidence="3" key="2">
    <citation type="journal article" date="2013" name="Nat. Commun.">
        <title>Genome of the Chinese tree shrew.</title>
        <authorList>
            <person name="Fan Y."/>
            <person name="Huang Z.Y."/>
            <person name="Cao C.C."/>
            <person name="Chen C.S."/>
            <person name="Chen Y.X."/>
            <person name="Fan D.D."/>
            <person name="He J."/>
            <person name="Hou H.L."/>
            <person name="Hu L."/>
            <person name="Hu X.T."/>
            <person name="Jiang X.T."/>
            <person name="Lai R."/>
            <person name="Lang Y.S."/>
            <person name="Liang B."/>
            <person name="Liao S.G."/>
            <person name="Mu D."/>
            <person name="Ma Y.Y."/>
            <person name="Niu Y.Y."/>
            <person name="Sun X.Q."/>
            <person name="Xia J.Q."/>
            <person name="Xiao J."/>
            <person name="Xiong Z.Q."/>
            <person name="Xu L."/>
            <person name="Yang L."/>
            <person name="Zhang Y."/>
            <person name="Zhao W."/>
            <person name="Zhao X.D."/>
            <person name="Zheng Y.T."/>
            <person name="Zhou J.M."/>
            <person name="Zhu Y.B."/>
            <person name="Zhang G.J."/>
            <person name="Wang J."/>
            <person name="Yao Y.G."/>
        </authorList>
    </citation>
    <scope>NUCLEOTIDE SEQUENCE [LARGE SCALE GENOMIC DNA]</scope>
</reference>
<organism evidence="2 3">
    <name type="scientific">Tupaia chinensis</name>
    <name type="common">Chinese tree shrew</name>
    <name type="synonym">Tupaia belangeri chinensis</name>
    <dbReference type="NCBI Taxonomy" id="246437"/>
    <lineage>
        <taxon>Eukaryota</taxon>
        <taxon>Metazoa</taxon>
        <taxon>Chordata</taxon>
        <taxon>Craniata</taxon>
        <taxon>Vertebrata</taxon>
        <taxon>Euteleostomi</taxon>
        <taxon>Mammalia</taxon>
        <taxon>Eutheria</taxon>
        <taxon>Euarchontoglires</taxon>
        <taxon>Scandentia</taxon>
        <taxon>Tupaiidae</taxon>
        <taxon>Tupaia</taxon>
    </lineage>
</organism>
<dbReference type="InParanoid" id="L9KYB6"/>
<evidence type="ECO:0000256" key="1">
    <source>
        <dbReference type="SAM" id="MobiDB-lite"/>
    </source>
</evidence>
<dbReference type="InterPro" id="IPR036964">
    <property type="entry name" value="RASGEF_cat_dom_sf"/>
</dbReference>
<dbReference type="GO" id="GO:0007264">
    <property type="term" value="P:small GTPase-mediated signal transduction"/>
    <property type="evidence" value="ECO:0007669"/>
    <property type="project" value="InterPro"/>
</dbReference>
<proteinExistence type="predicted"/>
<dbReference type="AlphaFoldDB" id="L9KYB6"/>
<feature type="region of interest" description="Disordered" evidence="1">
    <location>
        <begin position="90"/>
        <end position="122"/>
    </location>
</feature>
<reference evidence="3" key="1">
    <citation type="submission" date="2012-07" db="EMBL/GenBank/DDBJ databases">
        <title>Genome of the Chinese tree shrew, a rising model animal genetically related to primates.</title>
        <authorList>
            <person name="Zhang G."/>
            <person name="Fan Y."/>
            <person name="Yao Y."/>
            <person name="Huang Z."/>
        </authorList>
    </citation>
    <scope>NUCLEOTIDE SEQUENCE [LARGE SCALE GENOMIC DNA]</scope>
</reference>
<keyword evidence="3" id="KW-1185">Reference proteome</keyword>
<sequence length="234" mass="25967">MEEVFNMSNYTFPLGSGQFHHGDNHNHSWSGNGKKYMSGLGEASILWNLQTGTRHTPMDFMAPTFQFSSISYFAKFLCYTQDFTTIPQFPDQTFSGSKKGPQLEPAPAPALSPLATPRPSLEPKSPVVKTVLCFSPKLLAEQLTHMDLGVGEDSLGDKVTLIPITAESLTPPDGHLQGSENKPQEVFKKVFPLDSQGSIWTQRHKWGNKHMAPTARTCLTHYERVVTIVVETCL</sequence>
<name>L9KYB6_TUPCH</name>
<gene>
    <name evidence="2" type="ORF">TREES_T100008930</name>
</gene>
<evidence type="ECO:0000313" key="3">
    <source>
        <dbReference type="Proteomes" id="UP000011518"/>
    </source>
</evidence>
<accession>L9KYB6</accession>
<dbReference type="Gene3D" id="1.10.840.10">
    <property type="entry name" value="Ras guanine-nucleotide exchange factors catalytic domain"/>
    <property type="match status" value="1"/>
</dbReference>
<dbReference type="EMBL" id="KB320603">
    <property type="protein sequence ID" value="ELW67703.1"/>
    <property type="molecule type" value="Genomic_DNA"/>
</dbReference>
<protein>
    <submittedName>
        <fullName evidence="2">Ral guanine nucleotide dissociation stimulator</fullName>
    </submittedName>
</protein>
<dbReference type="GO" id="GO:0005085">
    <property type="term" value="F:guanyl-nucleotide exchange factor activity"/>
    <property type="evidence" value="ECO:0007669"/>
    <property type="project" value="InterPro"/>
</dbReference>